<dbReference type="PANTHER" id="PTHR11136">
    <property type="entry name" value="FOLYLPOLYGLUTAMATE SYNTHASE-RELATED"/>
    <property type="match status" value="1"/>
</dbReference>
<dbReference type="GO" id="GO:0005524">
    <property type="term" value="F:ATP binding"/>
    <property type="evidence" value="ECO:0007669"/>
    <property type="project" value="UniProtKB-KW"/>
</dbReference>
<dbReference type="GO" id="GO:0004326">
    <property type="term" value="F:tetrahydrofolylpolyglutamate synthase activity"/>
    <property type="evidence" value="ECO:0007669"/>
    <property type="project" value="InterPro"/>
</dbReference>
<dbReference type="STRING" id="7217.B3MUE2"/>
<keyword evidence="7" id="KW-1185">Reference proteome</keyword>
<dbReference type="Proteomes" id="UP000007801">
    <property type="component" value="Unassembled WGS sequence"/>
</dbReference>
<feature type="compositionally biased region" description="Polar residues" evidence="5">
    <location>
        <begin position="211"/>
        <end position="221"/>
    </location>
</feature>
<dbReference type="AlphaFoldDB" id="B3MUE2"/>
<sequence length="770" mass="86351">MYSLLPLIARRQKPRLRGSIQWWVQSSQTFFKMSFKSPQPKATKGTIKELSKKQPQVQSQPQSHASQSHSPVSQPPSSSPQTAPQKKNLMGTINSGVGTKIQHPSTITPTPKPTIPNIADQRAKWMAKVSPEMQKKAKLAAAKGSAPASPAKMTNQNHPNTGFGQNFGGMPRNQNPWQSQNQANNQPLIKAEPDESFKGASSEAQRKSWMSRMQGSQQKKQAQWLKDMQAKQQAGKEMHAQKMQQMQQNKPNETPSAAPTSNQNVAVSTVPEPEPEEKSPEHLAYLDAIKQLNSYQVLEPAAGRATSKGIKTESDPIIEQTLECLEKTGLRREQLKTIPVIQIAGSKGRGSTCGIVESILRCHGVKTGVLCSPHMFLTSERIRIDGEPLEEIKFTELFWKINNELANTKPTASYNKLMTVMAFHAFHQAHVDVIIVEVGQLGAGDATNIAYHAETIGITSLGWEQSSNLSNSLRDIAWAKASIMKPHASIYTSVTQAECSEVLAQKANQLGVQLHRVPAFTDYMEGNLSNKHLMNKANYSMRLNGSLGIQLAYDYLRRYKPEYVVGLEHNATSLTPGTTRGIELYEQPGQFDFIKHDMFNVYLDSADTFESMMACRDWFYTRTRSNRQPKILLFNKINEFNAKDLLTIIRCNLRFEEACFVPSPNFFEGEIIAEEGNPMVWHGMEELQRAKRNAGNWRALCEENGKKDNSQLSISINAFFEYLQNKYGKQSYGMKNELDILVTGSRQLVAATLACVRRMKAVHEWKPDRR</sequence>
<evidence type="ECO:0000313" key="6">
    <source>
        <dbReference type="EMBL" id="EDV33471.1"/>
    </source>
</evidence>
<dbReference type="FunCoup" id="B3MUE2">
    <property type="interactions" value="150"/>
</dbReference>
<feature type="compositionally biased region" description="Low complexity" evidence="5">
    <location>
        <begin position="241"/>
        <end position="252"/>
    </location>
</feature>
<dbReference type="EMBL" id="CH902624">
    <property type="protein sequence ID" value="EDV33471.1"/>
    <property type="molecule type" value="Genomic_DNA"/>
</dbReference>
<reference evidence="6 7" key="1">
    <citation type="journal article" date="2007" name="Nature">
        <title>Evolution of genes and genomes on the Drosophila phylogeny.</title>
        <authorList>
            <consortium name="Drosophila 12 Genomes Consortium"/>
            <person name="Clark A.G."/>
            <person name="Eisen M.B."/>
            <person name="Smith D.R."/>
            <person name="Bergman C.M."/>
            <person name="Oliver B."/>
            <person name="Markow T.A."/>
            <person name="Kaufman T.C."/>
            <person name="Kellis M."/>
            <person name="Gelbart W."/>
            <person name="Iyer V.N."/>
            <person name="Pollard D.A."/>
            <person name="Sackton T.B."/>
            <person name="Larracuente A.M."/>
            <person name="Singh N.D."/>
            <person name="Abad J.P."/>
            <person name="Abt D.N."/>
            <person name="Adryan B."/>
            <person name="Aguade M."/>
            <person name="Akashi H."/>
            <person name="Anderson W.W."/>
            <person name="Aquadro C.F."/>
            <person name="Ardell D.H."/>
            <person name="Arguello R."/>
            <person name="Artieri C.G."/>
            <person name="Barbash D.A."/>
            <person name="Barker D."/>
            <person name="Barsanti P."/>
            <person name="Batterham P."/>
            <person name="Batzoglou S."/>
            <person name="Begun D."/>
            <person name="Bhutkar A."/>
            <person name="Blanco E."/>
            <person name="Bosak S.A."/>
            <person name="Bradley R.K."/>
            <person name="Brand A.D."/>
            <person name="Brent M.R."/>
            <person name="Brooks A.N."/>
            <person name="Brown R.H."/>
            <person name="Butlin R.K."/>
            <person name="Caggese C."/>
            <person name="Calvi B.R."/>
            <person name="Bernardo de Carvalho A."/>
            <person name="Caspi A."/>
            <person name="Castrezana S."/>
            <person name="Celniker S.E."/>
            <person name="Chang J.L."/>
            <person name="Chapple C."/>
            <person name="Chatterji S."/>
            <person name="Chinwalla A."/>
            <person name="Civetta A."/>
            <person name="Clifton S.W."/>
            <person name="Comeron J.M."/>
            <person name="Costello J.C."/>
            <person name="Coyne J.A."/>
            <person name="Daub J."/>
            <person name="David R.G."/>
            <person name="Delcher A.L."/>
            <person name="Delehaunty K."/>
            <person name="Do C.B."/>
            <person name="Ebling H."/>
            <person name="Edwards K."/>
            <person name="Eickbush T."/>
            <person name="Evans J.D."/>
            <person name="Filipski A."/>
            <person name="Findeiss S."/>
            <person name="Freyhult E."/>
            <person name="Fulton L."/>
            <person name="Fulton R."/>
            <person name="Garcia A.C."/>
            <person name="Gardiner A."/>
            <person name="Garfield D.A."/>
            <person name="Garvin B.E."/>
            <person name="Gibson G."/>
            <person name="Gilbert D."/>
            <person name="Gnerre S."/>
            <person name="Godfrey J."/>
            <person name="Good R."/>
            <person name="Gotea V."/>
            <person name="Gravely B."/>
            <person name="Greenberg A.J."/>
            <person name="Griffiths-Jones S."/>
            <person name="Gross S."/>
            <person name="Guigo R."/>
            <person name="Gustafson E.A."/>
            <person name="Haerty W."/>
            <person name="Hahn M.W."/>
            <person name="Halligan D.L."/>
            <person name="Halpern A.L."/>
            <person name="Halter G.M."/>
            <person name="Han M.V."/>
            <person name="Heger A."/>
            <person name="Hillier L."/>
            <person name="Hinrichs A.S."/>
            <person name="Holmes I."/>
            <person name="Hoskins R.A."/>
            <person name="Hubisz M.J."/>
            <person name="Hultmark D."/>
            <person name="Huntley M.A."/>
            <person name="Jaffe D.B."/>
            <person name="Jagadeeshan S."/>
            <person name="Jeck W.R."/>
            <person name="Johnson J."/>
            <person name="Jones C.D."/>
            <person name="Jordan W.C."/>
            <person name="Karpen G.H."/>
            <person name="Kataoka E."/>
            <person name="Keightley P.D."/>
            <person name="Kheradpour P."/>
            <person name="Kirkness E.F."/>
            <person name="Koerich L.B."/>
            <person name="Kristiansen K."/>
            <person name="Kudrna D."/>
            <person name="Kulathinal R.J."/>
            <person name="Kumar S."/>
            <person name="Kwok R."/>
            <person name="Lander E."/>
            <person name="Langley C.H."/>
            <person name="Lapoint R."/>
            <person name="Lazzaro B.P."/>
            <person name="Lee S.J."/>
            <person name="Levesque L."/>
            <person name="Li R."/>
            <person name="Lin C.F."/>
            <person name="Lin M.F."/>
            <person name="Lindblad-Toh K."/>
            <person name="Llopart A."/>
            <person name="Long M."/>
            <person name="Low L."/>
            <person name="Lozovsky E."/>
            <person name="Lu J."/>
            <person name="Luo M."/>
            <person name="Machado C.A."/>
            <person name="Makalowski W."/>
            <person name="Marzo M."/>
            <person name="Matsuda M."/>
            <person name="Matzkin L."/>
            <person name="McAllister B."/>
            <person name="McBride C.S."/>
            <person name="McKernan B."/>
            <person name="McKernan K."/>
            <person name="Mendez-Lago M."/>
            <person name="Minx P."/>
            <person name="Mollenhauer M.U."/>
            <person name="Montooth K."/>
            <person name="Mount S.M."/>
            <person name="Mu X."/>
            <person name="Myers E."/>
            <person name="Negre B."/>
            <person name="Newfeld S."/>
            <person name="Nielsen R."/>
            <person name="Noor M.A."/>
            <person name="O'Grady P."/>
            <person name="Pachter L."/>
            <person name="Papaceit M."/>
            <person name="Parisi M.J."/>
            <person name="Parisi M."/>
            <person name="Parts L."/>
            <person name="Pedersen J.S."/>
            <person name="Pesole G."/>
            <person name="Phillippy A.M."/>
            <person name="Ponting C.P."/>
            <person name="Pop M."/>
            <person name="Porcelli D."/>
            <person name="Powell J.R."/>
            <person name="Prohaska S."/>
            <person name="Pruitt K."/>
            <person name="Puig M."/>
            <person name="Quesneville H."/>
            <person name="Ram K.R."/>
            <person name="Rand D."/>
            <person name="Rasmussen M.D."/>
            <person name="Reed L.K."/>
            <person name="Reenan R."/>
            <person name="Reily A."/>
            <person name="Remington K.A."/>
            <person name="Rieger T.T."/>
            <person name="Ritchie M.G."/>
            <person name="Robin C."/>
            <person name="Rogers Y.H."/>
            <person name="Rohde C."/>
            <person name="Rozas J."/>
            <person name="Rubenfield M.J."/>
            <person name="Ruiz A."/>
            <person name="Russo S."/>
            <person name="Salzberg S.L."/>
            <person name="Sanchez-Gracia A."/>
            <person name="Saranga D.J."/>
            <person name="Sato H."/>
            <person name="Schaeffer S.W."/>
            <person name="Schatz M.C."/>
            <person name="Schlenke T."/>
            <person name="Schwartz R."/>
            <person name="Segarra C."/>
            <person name="Singh R.S."/>
            <person name="Sirot L."/>
            <person name="Sirota M."/>
            <person name="Sisneros N.B."/>
            <person name="Smith C.D."/>
            <person name="Smith T.F."/>
            <person name="Spieth J."/>
            <person name="Stage D.E."/>
            <person name="Stark A."/>
            <person name="Stephan W."/>
            <person name="Strausberg R.L."/>
            <person name="Strempel S."/>
            <person name="Sturgill D."/>
            <person name="Sutton G."/>
            <person name="Sutton G.G."/>
            <person name="Tao W."/>
            <person name="Teichmann S."/>
            <person name="Tobari Y.N."/>
            <person name="Tomimura Y."/>
            <person name="Tsolas J.M."/>
            <person name="Valente V.L."/>
            <person name="Venter E."/>
            <person name="Venter J.C."/>
            <person name="Vicario S."/>
            <person name="Vieira F.G."/>
            <person name="Vilella A.J."/>
            <person name="Villasante A."/>
            <person name="Walenz B."/>
            <person name="Wang J."/>
            <person name="Wasserman M."/>
            <person name="Watts T."/>
            <person name="Wilson D."/>
            <person name="Wilson R.K."/>
            <person name="Wing R.A."/>
            <person name="Wolfner M.F."/>
            <person name="Wong A."/>
            <person name="Wong G.K."/>
            <person name="Wu C.I."/>
            <person name="Wu G."/>
            <person name="Yamamoto D."/>
            <person name="Yang H.P."/>
            <person name="Yang S.P."/>
            <person name="Yorke J.A."/>
            <person name="Yoshida K."/>
            <person name="Zdobnov E."/>
            <person name="Zhang P."/>
            <person name="Zhang Y."/>
            <person name="Zimin A.V."/>
            <person name="Baldwin J."/>
            <person name="Abdouelleil A."/>
            <person name="Abdulkadir J."/>
            <person name="Abebe A."/>
            <person name="Abera B."/>
            <person name="Abreu J."/>
            <person name="Acer S.C."/>
            <person name="Aftuck L."/>
            <person name="Alexander A."/>
            <person name="An P."/>
            <person name="Anderson E."/>
            <person name="Anderson S."/>
            <person name="Arachi H."/>
            <person name="Azer M."/>
            <person name="Bachantsang P."/>
            <person name="Barry A."/>
            <person name="Bayul T."/>
            <person name="Berlin A."/>
            <person name="Bessette D."/>
            <person name="Bloom T."/>
            <person name="Blye J."/>
            <person name="Boguslavskiy L."/>
            <person name="Bonnet C."/>
            <person name="Boukhgalter B."/>
            <person name="Bourzgui I."/>
            <person name="Brown A."/>
            <person name="Cahill P."/>
            <person name="Channer S."/>
            <person name="Cheshatsang Y."/>
            <person name="Chuda L."/>
            <person name="Citroen M."/>
            <person name="Collymore A."/>
            <person name="Cooke P."/>
            <person name="Costello M."/>
            <person name="D'Aco K."/>
            <person name="Daza R."/>
            <person name="De Haan G."/>
            <person name="DeGray S."/>
            <person name="DeMaso C."/>
            <person name="Dhargay N."/>
            <person name="Dooley K."/>
            <person name="Dooley E."/>
            <person name="Doricent M."/>
            <person name="Dorje P."/>
            <person name="Dorjee K."/>
            <person name="Dupes A."/>
            <person name="Elong R."/>
            <person name="Falk J."/>
            <person name="Farina A."/>
            <person name="Faro S."/>
            <person name="Ferguson D."/>
            <person name="Fisher S."/>
            <person name="Foley C.D."/>
            <person name="Franke A."/>
            <person name="Friedrich D."/>
            <person name="Gadbois L."/>
            <person name="Gearin G."/>
            <person name="Gearin C.R."/>
            <person name="Giannoukos G."/>
            <person name="Goode T."/>
            <person name="Graham J."/>
            <person name="Grandbois E."/>
            <person name="Grewal S."/>
            <person name="Gyaltsen K."/>
            <person name="Hafez N."/>
            <person name="Hagos B."/>
            <person name="Hall J."/>
            <person name="Henson C."/>
            <person name="Hollinger A."/>
            <person name="Honan T."/>
            <person name="Huard M.D."/>
            <person name="Hughes L."/>
            <person name="Hurhula B."/>
            <person name="Husby M.E."/>
            <person name="Kamat A."/>
            <person name="Kanga B."/>
            <person name="Kashin S."/>
            <person name="Khazanovich D."/>
            <person name="Kisner P."/>
            <person name="Lance K."/>
            <person name="Lara M."/>
            <person name="Lee W."/>
            <person name="Lennon N."/>
            <person name="Letendre F."/>
            <person name="LeVine R."/>
            <person name="Lipovsky A."/>
            <person name="Liu X."/>
            <person name="Liu J."/>
            <person name="Liu S."/>
            <person name="Lokyitsang T."/>
            <person name="Lokyitsang Y."/>
            <person name="Lubonja R."/>
            <person name="Lui A."/>
            <person name="MacDonald P."/>
            <person name="Magnisalis V."/>
            <person name="Maru K."/>
            <person name="Matthews C."/>
            <person name="McCusker W."/>
            <person name="McDonough S."/>
            <person name="Mehta T."/>
            <person name="Meldrim J."/>
            <person name="Meneus L."/>
            <person name="Mihai O."/>
            <person name="Mihalev A."/>
            <person name="Mihova T."/>
            <person name="Mittelman R."/>
            <person name="Mlenga V."/>
            <person name="Montmayeur A."/>
            <person name="Mulrain L."/>
            <person name="Navidi A."/>
            <person name="Naylor J."/>
            <person name="Negash T."/>
            <person name="Nguyen T."/>
            <person name="Nguyen N."/>
            <person name="Nicol R."/>
            <person name="Norbu C."/>
            <person name="Norbu N."/>
            <person name="Novod N."/>
            <person name="O'Neill B."/>
            <person name="Osman S."/>
            <person name="Markiewicz E."/>
            <person name="Oyono O.L."/>
            <person name="Patti C."/>
            <person name="Phunkhang P."/>
            <person name="Pierre F."/>
            <person name="Priest M."/>
            <person name="Raghuraman S."/>
            <person name="Rege F."/>
            <person name="Reyes R."/>
            <person name="Rise C."/>
            <person name="Rogov P."/>
            <person name="Ross K."/>
            <person name="Ryan E."/>
            <person name="Settipalli S."/>
            <person name="Shea T."/>
            <person name="Sherpa N."/>
            <person name="Shi L."/>
            <person name="Shih D."/>
            <person name="Sparrow T."/>
            <person name="Spaulding J."/>
            <person name="Stalker J."/>
            <person name="Stange-Thomann N."/>
            <person name="Stavropoulos S."/>
            <person name="Stone C."/>
            <person name="Strader C."/>
            <person name="Tesfaye S."/>
            <person name="Thomson T."/>
            <person name="Thoulutsang Y."/>
            <person name="Thoulutsang D."/>
            <person name="Topham K."/>
            <person name="Topping I."/>
            <person name="Tsamla T."/>
            <person name="Vassiliev H."/>
            <person name="Vo A."/>
            <person name="Wangchuk T."/>
            <person name="Wangdi T."/>
            <person name="Weiand M."/>
            <person name="Wilkinson J."/>
            <person name="Wilson A."/>
            <person name="Yadav S."/>
            <person name="Young G."/>
            <person name="Yu Q."/>
            <person name="Zembek L."/>
            <person name="Zhong D."/>
            <person name="Zimmer A."/>
            <person name="Zwirko Z."/>
            <person name="Jaffe D.B."/>
            <person name="Alvarez P."/>
            <person name="Brockman W."/>
            <person name="Butler J."/>
            <person name="Chin C."/>
            <person name="Gnerre S."/>
            <person name="Grabherr M."/>
            <person name="Kleber M."/>
            <person name="Mauceli E."/>
            <person name="MacCallum I."/>
        </authorList>
    </citation>
    <scope>NUCLEOTIDE SEQUENCE [LARGE SCALE GENOMIC DNA]</scope>
    <source>
        <strain evidence="7">Tucson 14024-0371.13</strain>
    </source>
</reference>
<dbReference type="GO" id="GO:0005739">
    <property type="term" value="C:mitochondrion"/>
    <property type="evidence" value="ECO:0007669"/>
    <property type="project" value="TreeGrafter"/>
</dbReference>
<evidence type="ECO:0000256" key="1">
    <source>
        <dbReference type="ARBA" id="ARBA00008276"/>
    </source>
</evidence>
<accession>B3MUE2</accession>
<feature type="compositionally biased region" description="Polar residues" evidence="5">
    <location>
        <begin position="172"/>
        <end position="187"/>
    </location>
</feature>
<feature type="region of interest" description="Disordered" evidence="5">
    <location>
        <begin position="35"/>
        <end position="280"/>
    </location>
</feature>
<dbReference type="SUPFAM" id="SSF53623">
    <property type="entry name" value="MurD-like peptide ligases, catalytic domain"/>
    <property type="match status" value="1"/>
</dbReference>
<feature type="compositionally biased region" description="Low complexity" evidence="5">
    <location>
        <begin position="139"/>
        <end position="152"/>
    </location>
</feature>
<protein>
    <submittedName>
        <fullName evidence="6">Uncharacterized protein</fullName>
    </submittedName>
</protein>
<dbReference type="HOGENOM" id="CLU_015869_0_3_1"/>
<dbReference type="NCBIfam" id="TIGR01499">
    <property type="entry name" value="folC"/>
    <property type="match status" value="1"/>
</dbReference>
<dbReference type="OMA" id="MNRMHGS"/>
<evidence type="ECO:0000256" key="5">
    <source>
        <dbReference type="SAM" id="MobiDB-lite"/>
    </source>
</evidence>
<feature type="compositionally biased region" description="Polar residues" evidence="5">
    <location>
        <begin position="253"/>
        <end position="267"/>
    </location>
</feature>
<dbReference type="eggNOG" id="KOG3515">
    <property type="taxonomic scope" value="Eukaryota"/>
</dbReference>
<keyword evidence="2 6" id="KW-0436">Ligase</keyword>
<feature type="compositionally biased region" description="Polar residues" evidence="5">
    <location>
        <begin position="91"/>
        <end position="105"/>
    </location>
</feature>
<gene>
    <name evidence="6" type="primary">Dana\GF24611</name>
    <name evidence="6" type="synonym">dana_GLEANR_932</name>
    <name evidence="6" type="ORF">GF24611</name>
</gene>
<dbReference type="Gene3D" id="3.40.1190.10">
    <property type="entry name" value="Mur-like, catalytic domain"/>
    <property type="match status" value="1"/>
</dbReference>
<dbReference type="InterPro" id="IPR036565">
    <property type="entry name" value="Mur-like_cat_sf"/>
</dbReference>
<organism evidence="6 7">
    <name type="scientific">Drosophila ananassae</name>
    <name type="common">Fruit fly</name>
    <dbReference type="NCBI Taxonomy" id="7217"/>
    <lineage>
        <taxon>Eukaryota</taxon>
        <taxon>Metazoa</taxon>
        <taxon>Ecdysozoa</taxon>
        <taxon>Arthropoda</taxon>
        <taxon>Hexapoda</taxon>
        <taxon>Insecta</taxon>
        <taxon>Pterygota</taxon>
        <taxon>Neoptera</taxon>
        <taxon>Endopterygota</taxon>
        <taxon>Diptera</taxon>
        <taxon>Brachycera</taxon>
        <taxon>Muscomorpha</taxon>
        <taxon>Ephydroidea</taxon>
        <taxon>Drosophilidae</taxon>
        <taxon>Drosophila</taxon>
        <taxon>Sophophora</taxon>
    </lineage>
</organism>
<dbReference type="GO" id="GO:0005829">
    <property type="term" value="C:cytosol"/>
    <property type="evidence" value="ECO:0007669"/>
    <property type="project" value="TreeGrafter"/>
</dbReference>
<evidence type="ECO:0000256" key="3">
    <source>
        <dbReference type="ARBA" id="ARBA00022741"/>
    </source>
</evidence>
<dbReference type="eggNOG" id="KOG2525">
    <property type="taxonomic scope" value="Eukaryota"/>
</dbReference>
<dbReference type="InterPro" id="IPR001645">
    <property type="entry name" value="Folylpolyglutamate_synth"/>
</dbReference>
<evidence type="ECO:0000313" key="7">
    <source>
        <dbReference type="Proteomes" id="UP000007801"/>
    </source>
</evidence>
<evidence type="ECO:0000256" key="2">
    <source>
        <dbReference type="ARBA" id="ARBA00022598"/>
    </source>
</evidence>
<dbReference type="PhylomeDB" id="B3MUE2"/>
<name>B3MUE2_DROAN</name>
<feature type="compositionally biased region" description="Low complexity" evidence="5">
    <location>
        <begin position="54"/>
        <end position="72"/>
    </location>
</feature>
<comment type="similarity">
    <text evidence="1">Belongs to the folylpolyglutamate synthase family.</text>
</comment>
<proteinExistence type="inferred from homology"/>
<keyword evidence="4" id="KW-0067">ATP-binding</keyword>
<dbReference type="OrthoDB" id="5212574at2759"/>
<evidence type="ECO:0000256" key="4">
    <source>
        <dbReference type="ARBA" id="ARBA00022840"/>
    </source>
</evidence>
<dbReference type="InParanoid" id="B3MUE2"/>
<keyword evidence="3" id="KW-0547">Nucleotide-binding</keyword>
<feature type="compositionally biased region" description="Polar residues" evidence="5">
    <location>
        <begin position="153"/>
        <end position="164"/>
    </location>
</feature>
<dbReference type="PANTHER" id="PTHR11136:SF5">
    <property type="entry name" value="FOLYLPOLYGLUTAMATE SYNTHASE, MITOCHONDRIAL"/>
    <property type="match status" value="1"/>
</dbReference>